<evidence type="ECO:0000256" key="7">
    <source>
        <dbReference type="SAM" id="Phobius"/>
    </source>
</evidence>
<keyword evidence="10" id="KW-1185">Reference proteome</keyword>
<evidence type="ECO:0000256" key="6">
    <source>
        <dbReference type="SAM" id="MobiDB-lite"/>
    </source>
</evidence>
<name>A0A2Y9A1N1_9MICO</name>
<feature type="transmembrane region" description="Helical" evidence="7">
    <location>
        <begin position="610"/>
        <end position="631"/>
    </location>
</feature>
<feature type="transmembrane region" description="Helical" evidence="7">
    <location>
        <begin position="101"/>
        <end position="126"/>
    </location>
</feature>
<feature type="transmembrane region" description="Helical" evidence="7">
    <location>
        <begin position="179"/>
        <end position="199"/>
    </location>
</feature>
<reference evidence="10" key="1">
    <citation type="submission" date="2016-10" db="EMBL/GenBank/DDBJ databases">
        <authorList>
            <person name="Varghese N."/>
            <person name="Submissions S."/>
        </authorList>
    </citation>
    <scope>NUCLEOTIDE SEQUENCE [LARGE SCALE GENOMIC DNA]</scope>
    <source>
        <strain evidence="10">DSM 22951</strain>
    </source>
</reference>
<dbReference type="PANTHER" id="PTHR34820:SF4">
    <property type="entry name" value="INNER MEMBRANE PROTEIN YEBZ"/>
    <property type="match status" value="1"/>
</dbReference>
<feature type="transmembrane region" description="Helical" evidence="7">
    <location>
        <begin position="378"/>
        <end position="394"/>
    </location>
</feature>
<gene>
    <name evidence="9" type="ORF">SAMN04489750_3497</name>
</gene>
<feature type="transmembrane region" description="Helical" evidence="7">
    <location>
        <begin position="67"/>
        <end position="89"/>
    </location>
</feature>
<feature type="transmembrane region" description="Helical" evidence="7">
    <location>
        <begin position="489"/>
        <end position="513"/>
    </location>
</feature>
<dbReference type="EMBL" id="UESZ01000001">
    <property type="protein sequence ID" value="SSA36117.1"/>
    <property type="molecule type" value="Genomic_DNA"/>
</dbReference>
<feature type="transmembrane region" description="Helical" evidence="7">
    <location>
        <begin position="25"/>
        <end position="47"/>
    </location>
</feature>
<evidence type="ECO:0000256" key="4">
    <source>
        <dbReference type="ARBA" id="ARBA00022989"/>
    </source>
</evidence>
<feature type="transmembrane region" description="Helical" evidence="7">
    <location>
        <begin position="560"/>
        <end position="585"/>
    </location>
</feature>
<sequence length="668" mass="71866">MRVNRRRRGPYPGCMAGSQRSTWRIGVPALALGVLLAVTAIALAYAGGAAPLELGDPGAVVRWGLPLLHAVQDGALAVTFGAFLLGGLLVPESATSQRRRFLARVGAWSATVWFLVAVVGIVFAYADVAGVPLGTSGLLASAWTTTWQLEVLRAPAISALIALGVAVCAWLRPGRNGQAWLFFITGFAILPLALVGHSATSNDHETGVNSLAGHIVSAALWAGGLFALGLVWSRLGKSASDVVARFSKIATWCYVIVGISGVVLAVNRLGSWSSLGTAYGVELILKAALLAGLGVLGYLQRQRVVARLDEPTAGLFARLAAIEVLAMAAAFGLGNALARSAPPSGTVENADTVTSITGYPAPPAPTAANWFTQWRFDWLFTPLAIIAIGVYLVWMWRLHRRGDHWSVLRTISWVIGWLLFIFFVSGPPAVYGRVMFSAHMLQHMAISMLAPVFMVQGAVVTLALRALPKRPDRTLGPRELILAIVHSRYVGFFANPIVAALLFISTLIAFYYTPWFELSLRTHTGHVLMVVHFVLVGYLFAWAFTGIDPGPRRWSPPARLLVLLVAVAFHAFFGVALMTGTTLLAPDVFSVLHLSWVTDPLDDQQRGGTIAWGVGELPTLMMALLIAMEWARKDGADARRAERQAERDGDAELNAYNDMLAARSKGDR</sequence>
<feature type="transmembrane region" description="Helical" evidence="7">
    <location>
        <begin position="276"/>
        <end position="299"/>
    </location>
</feature>
<feature type="compositionally biased region" description="Basic and acidic residues" evidence="6">
    <location>
        <begin position="638"/>
        <end position="650"/>
    </location>
</feature>
<dbReference type="InterPro" id="IPR032694">
    <property type="entry name" value="CopC/D"/>
</dbReference>
<evidence type="ECO:0000256" key="5">
    <source>
        <dbReference type="ARBA" id="ARBA00023136"/>
    </source>
</evidence>
<dbReference type="InterPro" id="IPR008457">
    <property type="entry name" value="Cu-R_CopD_dom"/>
</dbReference>
<evidence type="ECO:0000313" key="9">
    <source>
        <dbReference type="EMBL" id="SSA36117.1"/>
    </source>
</evidence>
<dbReference type="Pfam" id="PF09678">
    <property type="entry name" value="Caa3_CtaG"/>
    <property type="match status" value="1"/>
</dbReference>
<feature type="transmembrane region" description="Helical" evidence="7">
    <location>
        <begin position="525"/>
        <end position="548"/>
    </location>
</feature>
<accession>A0A2Y9A1N1</accession>
<keyword evidence="2" id="KW-1003">Cell membrane</keyword>
<feature type="transmembrane region" description="Helical" evidence="7">
    <location>
        <begin position="211"/>
        <end position="232"/>
    </location>
</feature>
<dbReference type="AlphaFoldDB" id="A0A2Y9A1N1"/>
<feature type="transmembrane region" description="Helical" evidence="7">
    <location>
        <begin position="151"/>
        <end position="172"/>
    </location>
</feature>
<comment type="subcellular location">
    <subcellularLocation>
        <location evidence="1">Cell membrane</location>
        <topology evidence="1">Multi-pass membrane protein</topology>
    </subcellularLocation>
</comment>
<keyword evidence="3 7" id="KW-0812">Transmembrane</keyword>
<evidence type="ECO:0000256" key="3">
    <source>
        <dbReference type="ARBA" id="ARBA00022692"/>
    </source>
</evidence>
<feature type="domain" description="Copper resistance protein D" evidence="8">
    <location>
        <begin position="242"/>
        <end position="334"/>
    </location>
</feature>
<proteinExistence type="predicted"/>
<dbReference type="InterPro" id="IPR019108">
    <property type="entry name" value="Caa3_assmbl_CtaG-rel"/>
</dbReference>
<feature type="transmembrane region" description="Helical" evidence="7">
    <location>
        <begin position="444"/>
        <end position="468"/>
    </location>
</feature>
<dbReference type="GO" id="GO:0005886">
    <property type="term" value="C:plasma membrane"/>
    <property type="evidence" value="ECO:0007669"/>
    <property type="project" value="UniProtKB-SubCell"/>
</dbReference>
<feature type="transmembrane region" description="Helical" evidence="7">
    <location>
        <begin position="406"/>
        <end position="424"/>
    </location>
</feature>
<dbReference type="GO" id="GO:0006825">
    <property type="term" value="P:copper ion transport"/>
    <property type="evidence" value="ECO:0007669"/>
    <property type="project" value="InterPro"/>
</dbReference>
<evidence type="ECO:0000256" key="1">
    <source>
        <dbReference type="ARBA" id="ARBA00004651"/>
    </source>
</evidence>
<feature type="region of interest" description="Disordered" evidence="6">
    <location>
        <begin position="638"/>
        <end position="668"/>
    </location>
</feature>
<feature type="transmembrane region" description="Helical" evidence="7">
    <location>
        <begin position="319"/>
        <end position="338"/>
    </location>
</feature>
<evidence type="ECO:0000256" key="2">
    <source>
        <dbReference type="ARBA" id="ARBA00022475"/>
    </source>
</evidence>
<dbReference type="Proteomes" id="UP000250028">
    <property type="component" value="Unassembled WGS sequence"/>
</dbReference>
<evidence type="ECO:0000313" key="10">
    <source>
        <dbReference type="Proteomes" id="UP000250028"/>
    </source>
</evidence>
<keyword evidence="5 7" id="KW-0472">Membrane</keyword>
<protein>
    <submittedName>
        <fullName evidence="9">Putative copper resistance protein D</fullName>
    </submittedName>
</protein>
<feature type="transmembrane region" description="Helical" evidence="7">
    <location>
        <begin position="252"/>
        <end position="270"/>
    </location>
</feature>
<dbReference type="Pfam" id="PF05425">
    <property type="entry name" value="CopD"/>
    <property type="match status" value="1"/>
</dbReference>
<keyword evidence="4 7" id="KW-1133">Transmembrane helix</keyword>
<evidence type="ECO:0000259" key="8">
    <source>
        <dbReference type="Pfam" id="PF05425"/>
    </source>
</evidence>
<dbReference type="PANTHER" id="PTHR34820">
    <property type="entry name" value="INNER MEMBRANE PROTEIN YEBZ"/>
    <property type="match status" value="1"/>
</dbReference>
<organism evidence="9 10">
    <name type="scientific">Branchiibius hedensis</name>
    <dbReference type="NCBI Taxonomy" id="672460"/>
    <lineage>
        <taxon>Bacteria</taxon>
        <taxon>Bacillati</taxon>
        <taxon>Actinomycetota</taxon>
        <taxon>Actinomycetes</taxon>
        <taxon>Micrococcales</taxon>
        <taxon>Dermacoccaceae</taxon>
        <taxon>Branchiibius</taxon>
    </lineage>
</organism>